<protein>
    <submittedName>
        <fullName evidence="5">Transcriptional regulator, DeoR family</fullName>
    </submittedName>
</protein>
<dbReference type="InterPro" id="IPR001034">
    <property type="entry name" value="DeoR_HTH"/>
</dbReference>
<dbReference type="InterPro" id="IPR014036">
    <property type="entry name" value="DeoR-like_C"/>
</dbReference>
<dbReference type="EMBL" id="FOIM01000005">
    <property type="protein sequence ID" value="SET38945.1"/>
    <property type="molecule type" value="Genomic_DNA"/>
</dbReference>
<dbReference type="PRINTS" id="PR00037">
    <property type="entry name" value="HTHLACR"/>
</dbReference>
<name>A0A1I0E400_9FIRM</name>
<dbReference type="PROSITE" id="PS00894">
    <property type="entry name" value="HTH_DEOR_1"/>
    <property type="match status" value="1"/>
</dbReference>
<dbReference type="STRING" id="460384.SAMN05216313_105210"/>
<dbReference type="Pfam" id="PF00455">
    <property type="entry name" value="DeoRC"/>
    <property type="match status" value="1"/>
</dbReference>
<dbReference type="GO" id="GO:0003700">
    <property type="term" value="F:DNA-binding transcription factor activity"/>
    <property type="evidence" value="ECO:0007669"/>
    <property type="project" value="InterPro"/>
</dbReference>
<dbReference type="AlphaFoldDB" id="A0A1I0E400"/>
<dbReference type="SUPFAM" id="SSF46785">
    <property type="entry name" value="Winged helix' DNA-binding domain"/>
    <property type="match status" value="1"/>
</dbReference>
<sequence>MTAAEERQNRIVELVSEKGNIQVDRLAQILDVSQMTIRRDLDKLDREGIIERRHGVAVIKHETTYTEKMVTMMEEKRLLAEACAAMVKPGDTVFLDSGTTIYEIARRIMDIPDLTVITDDIETGFLLHRSGVELMICGGTVQKETGSIFGTFSNQMMSYIHVGIAFMGAMSIDSNFNVLTPTLDKASLKRMVTKNANKSYLVVDHSKFNRQALMKINSLQDYTGVVTTKVFDDRERKRIEELKIQVVTVGGGGRQEV</sequence>
<dbReference type="PANTHER" id="PTHR30363">
    <property type="entry name" value="HTH-TYPE TRANSCRIPTIONAL REGULATOR SRLR-RELATED"/>
    <property type="match status" value="1"/>
</dbReference>
<gene>
    <name evidence="5" type="ORF">SAMN05216313_105210</name>
</gene>
<feature type="domain" description="HTH deoR-type" evidence="4">
    <location>
        <begin position="4"/>
        <end position="59"/>
    </location>
</feature>
<dbReference type="SMART" id="SM01134">
    <property type="entry name" value="DeoRC"/>
    <property type="match status" value="1"/>
</dbReference>
<dbReference type="InterPro" id="IPR036390">
    <property type="entry name" value="WH_DNA-bd_sf"/>
</dbReference>
<evidence type="ECO:0000256" key="3">
    <source>
        <dbReference type="ARBA" id="ARBA00023163"/>
    </source>
</evidence>
<proteinExistence type="predicted"/>
<dbReference type="Proteomes" id="UP000198508">
    <property type="component" value="Unassembled WGS sequence"/>
</dbReference>
<evidence type="ECO:0000313" key="5">
    <source>
        <dbReference type="EMBL" id="SET38945.1"/>
    </source>
</evidence>
<evidence type="ECO:0000313" key="6">
    <source>
        <dbReference type="Proteomes" id="UP000198508"/>
    </source>
</evidence>
<dbReference type="InterPro" id="IPR050313">
    <property type="entry name" value="Carb_Metab_HTH_regulators"/>
</dbReference>
<organism evidence="5 6">
    <name type="scientific">Enterocloster lavalensis</name>
    <dbReference type="NCBI Taxonomy" id="460384"/>
    <lineage>
        <taxon>Bacteria</taxon>
        <taxon>Bacillati</taxon>
        <taxon>Bacillota</taxon>
        <taxon>Clostridia</taxon>
        <taxon>Lachnospirales</taxon>
        <taxon>Lachnospiraceae</taxon>
        <taxon>Enterocloster</taxon>
    </lineage>
</organism>
<dbReference type="RefSeq" id="WP_092361974.1">
    <property type="nucleotide sequence ID" value="NZ_CATZMQ010000012.1"/>
</dbReference>
<dbReference type="SUPFAM" id="SSF100950">
    <property type="entry name" value="NagB/RpiA/CoA transferase-like"/>
    <property type="match status" value="1"/>
</dbReference>
<keyword evidence="1" id="KW-0805">Transcription regulation</keyword>
<accession>A0A1I0E400</accession>
<dbReference type="InterPro" id="IPR037171">
    <property type="entry name" value="NagB/RpiA_transferase-like"/>
</dbReference>
<keyword evidence="2" id="KW-0238">DNA-binding</keyword>
<dbReference type="Gene3D" id="1.10.10.10">
    <property type="entry name" value="Winged helix-like DNA-binding domain superfamily/Winged helix DNA-binding domain"/>
    <property type="match status" value="1"/>
</dbReference>
<keyword evidence="6" id="KW-1185">Reference proteome</keyword>
<dbReference type="InterPro" id="IPR018356">
    <property type="entry name" value="Tscrpt_reg_HTH_DeoR_CS"/>
</dbReference>
<reference evidence="6" key="1">
    <citation type="submission" date="2016-10" db="EMBL/GenBank/DDBJ databases">
        <authorList>
            <person name="Varghese N."/>
            <person name="Submissions S."/>
        </authorList>
    </citation>
    <scope>NUCLEOTIDE SEQUENCE [LARGE SCALE GENOMIC DNA]</scope>
    <source>
        <strain evidence="6">NLAE-zl-G277</strain>
    </source>
</reference>
<dbReference type="SMART" id="SM00420">
    <property type="entry name" value="HTH_DEOR"/>
    <property type="match status" value="1"/>
</dbReference>
<dbReference type="GO" id="GO:0003677">
    <property type="term" value="F:DNA binding"/>
    <property type="evidence" value="ECO:0007669"/>
    <property type="project" value="UniProtKB-KW"/>
</dbReference>
<evidence type="ECO:0000259" key="4">
    <source>
        <dbReference type="PROSITE" id="PS51000"/>
    </source>
</evidence>
<dbReference type="Pfam" id="PF08220">
    <property type="entry name" value="HTH_DeoR"/>
    <property type="match status" value="1"/>
</dbReference>
<dbReference type="PROSITE" id="PS51000">
    <property type="entry name" value="HTH_DEOR_2"/>
    <property type="match status" value="1"/>
</dbReference>
<dbReference type="PANTHER" id="PTHR30363:SF46">
    <property type="entry name" value="LYSR FAMILY TRANSCRIPTIONAL REGULATOR"/>
    <property type="match status" value="1"/>
</dbReference>
<evidence type="ECO:0000256" key="1">
    <source>
        <dbReference type="ARBA" id="ARBA00023015"/>
    </source>
</evidence>
<dbReference type="InterPro" id="IPR036388">
    <property type="entry name" value="WH-like_DNA-bd_sf"/>
</dbReference>
<dbReference type="Gene3D" id="3.40.50.1360">
    <property type="match status" value="1"/>
</dbReference>
<evidence type="ECO:0000256" key="2">
    <source>
        <dbReference type="ARBA" id="ARBA00023125"/>
    </source>
</evidence>
<keyword evidence="3" id="KW-0804">Transcription</keyword>